<comment type="subunit">
    <text evidence="8">Heterodimer of a catalytic subunit (MsrP) and a heme-binding subunit (MsrQ).</text>
</comment>
<feature type="transmembrane region" description="Helical" evidence="8">
    <location>
        <begin position="148"/>
        <end position="166"/>
    </location>
</feature>
<dbReference type="EMBL" id="CP045871">
    <property type="protein sequence ID" value="QGG80883.1"/>
    <property type="molecule type" value="Genomic_DNA"/>
</dbReference>
<dbReference type="OrthoDB" id="9788328at2"/>
<evidence type="ECO:0000256" key="6">
    <source>
        <dbReference type="ARBA" id="ARBA00023004"/>
    </source>
</evidence>
<dbReference type="GO" id="GO:0020037">
    <property type="term" value="F:heme binding"/>
    <property type="evidence" value="ECO:0007669"/>
    <property type="project" value="UniProtKB-UniRule"/>
</dbReference>
<comment type="subcellular location">
    <subcellularLocation>
        <location evidence="8">Cell membrane</location>
        <topology evidence="8">Multi-pass membrane protein</topology>
    </subcellularLocation>
    <subcellularLocation>
        <location evidence="1">Membrane</location>
        <topology evidence="1">Multi-pass membrane protein</topology>
    </subcellularLocation>
</comment>
<evidence type="ECO:0000256" key="4">
    <source>
        <dbReference type="ARBA" id="ARBA00022692"/>
    </source>
</evidence>
<keyword evidence="2 8" id="KW-0813">Transport</keyword>
<comment type="cofactor">
    <cofactor evidence="8">
        <name>FMN</name>
        <dbReference type="ChEBI" id="CHEBI:58210"/>
    </cofactor>
    <text evidence="8">Binds 1 FMN per subunit.</text>
</comment>
<dbReference type="GO" id="GO:0046872">
    <property type="term" value="F:metal ion binding"/>
    <property type="evidence" value="ECO:0007669"/>
    <property type="project" value="UniProtKB-KW"/>
</dbReference>
<dbReference type="InterPro" id="IPR013130">
    <property type="entry name" value="Fe3_Rdtase_TM_dom"/>
</dbReference>
<dbReference type="HAMAP" id="MF_01207">
    <property type="entry name" value="MsrQ"/>
    <property type="match status" value="1"/>
</dbReference>
<evidence type="ECO:0000256" key="2">
    <source>
        <dbReference type="ARBA" id="ARBA00022448"/>
    </source>
</evidence>
<keyword evidence="4 8" id="KW-0812">Transmembrane</keyword>
<comment type="caution">
    <text evidence="8">Lacks conserved residue(s) required for the propagation of feature annotation.</text>
</comment>
<dbReference type="Proteomes" id="UP000388235">
    <property type="component" value="Chromosome"/>
</dbReference>
<dbReference type="GO" id="GO:0009055">
    <property type="term" value="F:electron transfer activity"/>
    <property type="evidence" value="ECO:0007669"/>
    <property type="project" value="UniProtKB-UniRule"/>
</dbReference>
<comment type="cofactor">
    <cofactor evidence="8">
        <name>heme b</name>
        <dbReference type="ChEBI" id="CHEBI:60344"/>
    </cofactor>
    <text evidence="8">Binds 1 heme b (iron(II)-protoporphyrin IX) group per subunit.</text>
</comment>
<evidence type="ECO:0000313" key="10">
    <source>
        <dbReference type="EMBL" id="QGG80883.1"/>
    </source>
</evidence>
<gene>
    <name evidence="8" type="primary">msrQ</name>
    <name evidence="10" type="ORF">GH975_10020</name>
</gene>
<feature type="transmembrane region" description="Helical" evidence="8">
    <location>
        <begin position="115"/>
        <end position="136"/>
    </location>
</feature>
<dbReference type="GO" id="GO:0005886">
    <property type="term" value="C:plasma membrane"/>
    <property type="evidence" value="ECO:0007669"/>
    <property type="project" value="UniProtKB-SubCell"/>
</dbReference>
<keyword evidence="5 8" id="KW-1133">Transmembrane helix</keyword>
<evidence type="ECO:0000256" key="1">
    <source>
        <dbReference type="ARBA" id="ARBA00004141"/>
    </source>
</evidence>
<evidence type="ECO:0000313" key="11">
    <source>
        <dbReference type="Proteomes" id="UP000388235"/>
    </source>
</evidence>
<dbReference type="GO" id="GO:0030091">
    <property type="term" value="P:protein repair"/>
    <property type="evidence" value="ECO:0007669"/>
    <property type="project" value="UniProtKB-UniRule"/>
</dbReference>
<evidence type="ECO:0000256" key="8">
    <source>
        <dbReference type="HAMAP-Rule" id="MF_01207"/>
    </source>
</evidence>
<keyword evidence="8" id="KW-0479">Metal-binding</keyword>
<feature type="transmembrane region" description="Helical" evidence="8">
    <location>
        <begin position="48"/>
        <end position="64"/>
    </location>
</feature>
<dbReference type="RefSeq" id="WP_153714386.1">
    <property type="nucleotide sequence ID" value="NZ_CP045871.1"/>
</dbReference>
<feature type="domain" description="Ferric oxidoreductase" evidence="9">
    <location>
        <begin position="47"/>
        <end position="156"/>
    </location>
</feature>
<keyword evidence="8" id="KW-0288">FMN</keyword>
<comment type="function">
    <text evidence="8">Part of the MsrPQ system that repairs oxidized periplasmic proteins containing methionine sulfoxide residues (Met-O), using respiratory chain electrons. Thus protects these proteins from oxidative-stress damage caused by reactive species of oxygen and chlorine generated by the host defense mechanisms. MsrPQ is essential for the maintenance of envelope integrity under bleach stress, rescuing a wide series of structurally unrelated periplasmic proteins from methionine oxidation. MsrQ provides electrons for reduction to the reductase catalytic subunit MsrP, using the quinone pool of the respiratory chain.</text>
</comment>
<feature type="transmembrane region" description="Helical" evidence="8">
    <location>
        <begin position="76"/>
        <end position="95"/>
    </location>
</feature>
<accession>A0A5Q2QC62</accession>
<dbReference type="AlphaFoldDB" id="A0A5Q2QC62"/>
<evidence type="ECO:0000256" key="5">
    <source>
        <dbReference type="ARBA" id="ARBA00022989"/>
    </source>
</evidence>
<keyword evidence="3 8" id="KW-0349">Heme</keyword>
<keyword evidence="6 8" id="KW-0408">Iron</keyword>
<keyword evidence="7 8" id="KW-0472">Membrane</keyword>
<dbReference type="KEGG" id="llp:GH975_10020"/>
<evidence type="ECO:0000259" key="9">
    <source>
        <dbReference type="Pfam" id="PF01794"/>
    </source>
</evidence>
<dbReference type="GO" id="GO:0016679">
    <property type="term" value="F:oxidoreductase activity, acting on diphenols and related substances as donors"/>
    <property type="evidence" value="ECO:0007669"/>
    <property type="project" value="TreeGrafter"/>
</dbReference>
<sequence>MKPALWALAFAPIGYIAFQIYLLATGSPHALGGEPGAAVMRLLGNTAWWALILVLAITPLRQWWPALTPLVRARRLVGLWVSAYVVMHLLAYYLLVLGMDVSVLWDDISQKPYAIAGFAATLGLIPLTVTSTRGWMRRLGRDWKRLHRIVYGVAFAAWIHVVWQVRSDYTEAVVFGLILLVLALLRAPTLRLHIHQLFLRN</sequence>
<proteinExistence type="inferred from homology"/>
<keyword evidence="11" id="KW-1185">Reference proteome</keyword>
<dbReference type="GO" id="GO:0010181">
    <property type="term" value="F:FMN binding"/>
    <property type="evidence" value="ECO:0007669"/>
    <property type="project" value="UniProtKB-UniRule"/>
</dbReference>
<comment type="similarity">
    <text evidence="8">Belongs to the MsrQ family.</text>
</comment>
<dbReference type="InterPro" id="IPR022837">
    <property type="entry name" value="MsrQ-like"/>
</dbReference>
<dbReference type="PANTHER" id="PTHR36964:SF1">
    <property type="entry name" value="PROTEIN-METHIONINE-SULFOXIDE REDUCTASE HEME-BINDING SUBUNIT MSRQ"/>
    <property type="match status" value="1"/>
</dbReference>
<keyword evidence="8" id="KW-0249">Electron transport</keyword>
<name>A0A5Q2QC62_9GAMM</name>
<evidence type="ECO:0000256" key="7">
    <source>
        <dbReference type="ARBA" id="ARBA00023136"/>
    </source>
</evidence>
<reference evidence="10 11" key="1">
    <citation type="submission" date="2019-11" db="EMBL/GenBank/DDBJ databases">
        <authorList>
            <person name="Khan S.A."/>
            <person name="Jeon C.O."/>
            <person name="Chun B.H."/>
        </authorList>
    </citation>
    <scope>NUCLEOTIDE SEQUENCE [LARGE SCALE GENOMIC DNA]</scope>
    <source>
        <strain evidence="10 11">IMCC 1097</strain>
    </source>
</reference>
<protein>
    <recommendedName>
        <fullName evidence="8">Protein-methionine-sulfoxide reductase heme-binding subunit MsrQ</fullName>
    </recommendedName>
    <alternativeName>
        <fullName evidence="8">Flavocytochrome MsrQ</fullName>
    </alternativeName>
</protein>
<keyword evidence="8" id="KW-1003">Cell membrane</keyword>
<dbReference type="Pfam" id="PF01794">
    <property type="entry name" value="Ferric_reduct"/>
    <property type="match status" value="1"/>
</dbReference>
<organism evidence="10 11">
    <name type="scientific">Litorivicinus lipolyticus</name>
    <dbReference type="NCBI Taxonomy" id="418701"/>
    <lineage>
        <taxon>Bacteria</taxon>
        <taxon>Pseudomonadati</taxon>
        <taxon>Pseudomonadota</taxon>
        <taxon>Gammaproteobacteria</taxon>
        <taxon>Oceanospirillales</taxon>
        <taxon>Litorivicinaceae</taxon>
        <taxon>Litorivicinus</taxon>
    </lineage>
</organism>
<dbReference type="PANTHER" id="PTHR36964">
    <property type="entry name" value="PROTEIN-METHIONINE-SULFOXIDE REDUCTASE HEME-BINDING SUBUNIT MSRQ"/>
    <property type="match status" value="1"/>
</dbReference>
<keyword evidence="8" id="KW-0285">Flavoprotein</keyword>
<evidence type="ECO:0000256" key="3">
    <source>
        <dbReference type="ARBA" id="ARBA00022617"/>
    </source>
</evidence>
<feature type="transmembrane region" description="Helical" evidence="8">
    <location>
        <begin position="172"/>
        <end position="190"/>
    </location>
</feature>